<dbReference type="Gene3D" id="3.30.710.10">
    <property type="entry name" value="Potassium Channel Kv1.1, Chain A"/>
    <property type="match status" value="1"/>
</dbReference>
<name>A0A9P4PDK3_9PLEO</name>
<dbReference type="PANTHER" id="PTHR37538">
    <property type="entry name" value="BTB DOMAIN-CONTAINING PROTEIN"/>
    <property type="match status" value="1"/>
</dbReference>
<dbReference type="PANTHER" id="PTHR37538:SF4">
    <property type="entry name" value="PITSLRE SERINE_THREONINE-PROTEIN KINASE CDC2L1"/>
    <property type="match status" value="1"/>
</dbReference>
<evidence type="ECO:0000313" key="2">
    <source>
        <dbReference type="EMBL" id="KAF2443080.1"/>
    </source>
</evidence>
<gene>
    <name evidence="2" type="ORF">P171DRAFT_433422</name>
</gene>
<evidence type="ECO:0000256" key="1">
    <source>
        <dbReference type="SAM" id="MobiDB-lite"/>
    </source>
</evidence>
<dbReference type="AlphaFoldDB" id="A0A9P4PDK3"/>
<reference evidence="2" key="1">
    <citation type="journal article" date="2020" name="Stud. Mycol.">
        <title>101 Dothideomycetes genomes: a test case for predicting lifestyles and emergence of pathogens.</title>
        <authorList>
            <person name="Haridas S."/>
            <person name="Albert R."/>
            <person name="Binder M."/>
            <person name="Bloem J."/>
            <person name="Labutti K."/>
            <person name="Salamov A."/>
            <person name="Andreopoulos B."/>
            <person name="Baker S."/>
            <person name="Barry K."/>
            <person name="Bills G."/>
            <person name="Bluhm B."/>
            <person name="Cannon C."/>
            <person name="Castanera R."/>
            <person name="Culley D."/>
            <person name="Daum C."/>
            <person name="Ezra D."/>
            <person name="Gonzalez J."/>
            <person name="Henrissat B."/>
            <person name="Kuo A."/>
            <person name="Liang C."/>
            <person name="Lipzen A."/>
            <person name="Lutzoni F."/>
            <person name="Magnuson J."/>
            <person name="Mondo S."/>
            <person name="Nolan M."/>
            <person name="Ohm R."/>
            <person name="Pangilinan J."/>
            <person name="Park H.-J."/>
            <person name="Ramirez L."/>
            <person name="Alfaro M."/>
            <person name="Sun H."/>
            <person name="Tritt A."/>
            <person name="Yoshinaga Y."/>
            <person name="Zwiers L.-H."/>
            <person name="Turgeon B."/>
            <person name="Goodwin S."/>
            <person name="Spatafora J."/>
            <person name="Crous P."/>
            <person name="Grigoriev I."/>
        </authorList>
    </citation>
    <scope>NUCLEOTIDE SEQUENCE</scope>
    <source>
        <strain evidence="2">CBS 690.94</strain>
    </source>
</reference>
<keyword evidence="3" id="KW-1185">Reference proteome</keyword>
<feature type="region of interest" description="Disordered" evidence="1">
    <location>
        <begin position="384"/>
        <end position="406"/>
    </location>
</feature>
<accession>A0A9P4PDK3</accession>
<comment type="caution">
    <text evidence="2">The sequence shown here is derived from an EMBL/GenBank/DDBJ whole genome shotgun (WGS) entry which is preliminary data.</text>
</comment>
<dbReference type="InterPro" id="IPR011333">
    <property type="entry name" value="SKP1/BTB/POZ_sf"/>
</dbReference>
<proteinExistence type="predicted"/>
<dbReference type="Proteomes" id="UP000799764">
    <property type="component" value="Unassembled WGS sequence"/>
</dbReference>
<evidence type="ECO:0008006" key="4">
    <source>
        <dbReference type="Google" id="ProtNLM"/>
    </source>
</evidence>
<sequence>MAKKKLTKKQQRAATALQPTTSPYTSCPVAFNVGSENKTYYVLQEHLQNLDLTNSCRPGEGDIHLPDVDESTGHVLVHYLYTGLYQTLGIKMCLVTEANIEFKRALSTYTAAKRYGLSGLQQLAKQEIERVGAEMNIFDVVDAIKENFSKLVCDNTWFNGYLEGKAKTAFDEDHTVFARDNFFEHINDVALAQAMAKCIIELYNNKVSHMLDTGEGPIPGLPEEGISNAQDTPIEEFQPGECHAIEEAPVAECVPCIEDAPIEDVQPEECYAIDEAPIAECVPCIEDAPIEERVTAEAYVDSNFGTPAEDGWDSFSFGSAVKKKAKKKGKKGKKGAVVEEPVVEEPVVEESVVEELPTPAPELVSPPEDEWGVFSPAVKKKTKKGKKGISEVEESSKSQSAEPESVPVFDNTTVVQEADGTIIGNSHSDSRAKSGQPVEAEGEICPVRTKHLLGDEWKNCKQCRAIVRQVTIRLALGLR</sequence>
<dbReference type="OrthoDB" id="3594103at2759"/>
<dbReference type="EMBL" id="MU001503">
    <property type="protein sequence ID" value="KAF2443080.1"/>
    <property type="molecule type" value="Genomic_DNA"/>
</dbReference>
<evidence type="ECO:0000313" key="3">
    <source>
        <dbReference type="Proteomes" id="UP000799764"/>
    </source>
</evidence>
<organism evidence="2 3">
    <name type="scientific">Karstenula rhodostoma CBS 690.94</name>
    <dbReference type="NCBI Taxonomy" id="1392251"/>
    <lineage>
        <taxon>Eukaryota</taxon>
        <taxon>Fungi</taxon>
        <taxon>Dikarya</taxon>
        <taxon>Ascomycota</taxon>
        <taxon>Pezizomycotina</taxon>
        <taxon>Dothideomycetes</taxon>
        <taxon>Pleosporomycetidae</taxon>
        <taxon>Pleosporales</taxon>
        <taxon>Massarineae</taxon>
        <taxon>Didymosphaeriaceae</taxon>
        <taxon>Karstenula</taxon>
    </lineage>
</organism>
<protein>
    <recommendedName>
        <fullName evidence="4">BTB domain-containing protein</fullName>
    </recommendedName>
</protein>